<dbReference type="PROSITE" id="PS00678">
    <property type="entry name" value="WD_REPEATS_1"/>
    <property type="match status" value="2"/>
</dbReference>
<feature type="repeat" description="WD" evidence="4">
    <location>
        <begin position="298"/>
        <end position="333"/>
    </location>
</feature>
<dbReference type="InterPro" id="IPR020472">
    <property type="entry name" value="WD40_PAC1"/>
</dbReference>
<feature type="region of interest" description="Disordered" evidence="5">
    <location>
        <begin position="271"/>
        <end position="299"/>
    </location>
</feature>
<organism evidence="6 7">
    <name type="scientific">Jaminaea rosea</name>
    <dbReference type="NCBI Taxonomy" id="1569628"/>
    <lineage>
        <taxon>Eukaryota</taxon>
        <taxon>Fungi</taxon>
        <taxon>Dikarya</taxon>
        <taxon>Basidiomycota</taxon>
        <taxon>Ustilaginomycotina</taxon>
        <taxon>Exobasidiomycetes</taxon>
        <taxon>Microstromatales</taxon>
        <taxon>Microstromatales incertae sedis</taxon>
        <taxon>Jaminaea</taxon>
    </lineage>
</organism>
<accession>A0A316UWX0</accession>
<dbReference type="PANTHER" id="PTHR14091">
    <property type="entry name" value="PERIODIC TRYPTOPHAN PROTEIN 1"/>
    <property type="match status" value="1"/>
</dbReference>
<dbReference type="RefSeq" id="XP_025363025.1">
    <property type="nucleotide sequence ID" value="XM_025507345.1"/>
</dbReference>
<dbReference type="PRINTS" id="PR00320">
    <property type="entry name" value="GPROTEINBRPT"/>
</dbReference>
<dbReference type="PANTHER" id="PTHR14091:SF0">
    <property type="entry name" value="PERIODIC TRYPTOPHAN PROTEIN 1 HOMOLOG"/>
    <property type="match status" value="1"/>
</dbReference>
<evidence type="ECO:0000256" key="3">
    <source>
        <dbReference type="ARBA" id="ARBA00022737"/>
    </source>
</evidence>
<sequence>MISSLAWVRKGAAARHPQKFNITDEDELQRVQKLTNLEFGDAQQQLEEARKEAEGMDGGDGWQDDDDDDQDADESMDQDTKTEKAEEEKGADEDELAKYKLDTYDEEQSTGIAMGAFSNIKGLSFYKSNDDDPYITLKDGDKDIDGQDDDDEEREALEVLPSDNLLISAKTEDDVSLIEAHVYAPVTEEAPEGSSLYVHHDLLLPSFPLCLEWLSHSPAAASSSTNTNGATRASQGNYLAVSTMDPEIEIWNMDIIDGLVPSAVLGNREASKAWEKQAKKKGTGKKKRRELAVRPNSPHHHTDAVLCLSWNPFVPNLLASSSADGTVKLWDLDAAPKEHGGLEALRSFEGLHSDKVQSVAWNTAVRSVLASGGYDGQVKIFDVRQPGVVICSVKVDGEIEKVRWNPWRCNNLLVSLDSGLVHSYDVDAVASSAAATGASQARSLFTLSAHSSACTSMDISPHIPGCLVTAGLDRQVKLWNLEPSPGGGPKPKSISLVASRDVGAGKVFAASFSPDEPLVIAAAGSSGKVKVWDAGQAKGVASVFGERVREFGRGLRERRKRDAAAGEDQEKEDEE</sequence>
<dbReference type="Proteomes" id="UP000245884">
    <property type="component" value="Unassembled WGS sequence"/>
</dbReference>
<feature type="compositionally biased region" description="Basic and acidic residues" evidence="5">
    <location>
        <begin position="78"/>
        <end position="88"/>
    </location>
</feature>
<feature type="compositionally biased region" description="Basic residues" evidence="5">
    <location>
        <begin position="278"/>
        <end position="289"/>
    </location>
</feature>
<name>A0A316UWX0_9BASI</name>
<protein>
    <submittedName>
        <fullName evidence="6">WD40 repeat-like protein</fullName>
    </submittedName>
</protein>
<feature type="repeat" description="WD" evidence="4">
    <location>
        <begin position="447"/>
        <end position="482"/>
    </location>
</feature>
<keyword evidence="3" id="KW-0677">Repeat</keyword>
<feature type="compositionally biased region" description="Basic and acidic residues" evidence="5">
    <location>
        <begin position="555"/>
        <end position="564"/>
    </location>
</feature>
<dbReference type="GO" id="GO:0006364">
    <property type="term" value="P:rRNA processing"/>
    <property type="evidence" value="ECO:0007669"/>
    <property type="project" value="InterPro"/>
</dbReference>
<dbReference type="PROSITE" id="PS50082">
    <property type="entry name" value="WD_REPEATS_2"/>
    <property type="match status" value="3"/>
</dbReference>
<dbReference type="InterPro" id="IPR019775">
    <property type="entry name" value="WD40_repeat_CS"/>
</dbReference>
<keyword evidence="2 4" id="KW-0853">WD repeat</keyword>
<feature type="compositionally biased region" description="Acidic residues" evidence="5">
    <location>
        <begin position="62"/>
        <end position="77"/>
    </location>
</feature>
<evidence type="ECO:0000256" key="5">
    <source>
        <dbReference type="SAM" id="MobiDB-lite"/>
    </source>
</evidence>
<feature type="compositionally biased region" description="Acidic residues" evidence="5">
    <location>
        <begin position="565"/>
        <end position="575"/>
    </location>
</feature>
<dbReference type="SMART" id="SM00320">
    <property type="entry name" value="WD40"/>
    <property type="match status" value="6"/>
</dbReference>
<dbReference type="SUPFAM" id="SSF50978">
    <property type="entry name" value="WD40 repeat-like"/>
    <property type="match status" value="1"/>
</dbReference>
<dbReference type="InterPro" id="IPR036322">
    <property type="entry name" value="WD40_repeat_dom_sf"/>
</dbReference>
<evidence type="ECO:0000256" key="2">
    <source>
        <dbReference type="ARBA" id="ARBA00022574"/>
    </source>
</evidence>
<dbReference type="STRING" id="1569628.A0A316UWX0"/>
<feature type="region of interest" description="Disordered" evidence="5">
    <location>
        <begin position="1"/>
        <end position="96"/>
    </location>
</feature>
<keyword evidence="7" id="KW-1185">Reference proteome</keyword>
<keyword evidence="1" id="KW-0597">Phosphoprotein</keyword>
<dbReference type="InterPro" id="IPR001680">
    <property type="entry name" value="WD40_rpt"/>
</dbReference>
<dbReference type="GO" id="GO:0005634">
    <property type="term" value="C:nucleus"/>
    <property type="evidence" value="ECO:0007669"/>
    <property type="project" value="TreeGrafter"/>
</dbReference>
<feature type="non-terminal residue" evidence="6">
    <location>
        <position position="575"/>
    </location>
</feature>
<evidence type="ECO:0000313" key="7">
    <source>
        <dbReference type="Proteomes" id="UP000245884"/>
    </source>
</evidence>
<evidence type="ECO:0000256" key="1">
    <source>
        <dbReference type="ARBA" id="ARBA00022553"/>
    </source>
</evidence>
<dbReference type="Gene3D" id="2.130.10.10">
    <property type="entry name" value="YVTN repeat-like/Quinoprotein amine dehydrogenase"/>
    <property type="match status" value="2"/>
</dbReference>
<feature type="region of interest" description="Disordered" evidence="5">
    <location>
        <begin position="555"/>
        <end position="575"/>
    </location>
</feature>
<dbReference type="OrthoDB" id="270624at2759"/>
<evidence type="ECO:0000313" key="6">
    <source>
        <dbReference type="EMBL" id="PWN28413.1"/>
    </source>
</evidence>
<dbReference type="AlphaFoldDB" id="A0A316UWX0"/>
<dbReference type="Pfam" id="PF00400">
    <property type="entry name" value="WD40"/>
    <property type="match status" value="4"/>
</dbReference>
<feature type="repeat" description="WD" evidence="4">
    <location>
        <begin position="349"/>
        <end position="384"/>
    </location>
</feature>
<dbReference type="InterPro" id="IPR044285">
    <property type="entry name" value="PWP1"/>
</dbReference>
<dbReference type="GeneID" id="37029168"/>
<gene>
    <name evidence="6" type="ORF">BDZ90DRAFT_238635</name>
</gene>
<dbReference type="PROSITE" id="PS50294">
    <property type="entry name" value="WD_REPEATS_REGION"/>
    <property type="match status" value="2"/>
</dbReference>
<proteinExistence type="predicted"/>
<evidence type="ECO:0000256" key="4">
    <source>
        <dbReference type="PROSITE-ProRule" id="PRU00221"/>
    </source>
</evidence>
<dbReference type="EMBL" id="KZ819665">
    <property type="protein sequence ID" value="PWN28413.1"/>
    <property type="molecule type" value="Genomic_DNA"/>
</dbReference>
<reference evidence="6 7" key="1">
    <citation type="journal article" date="2018" name="Mol. Biol. Evol.">
        <title>Broad Genomic Sampling Reveals a Smut Pathogenic Ancestry of the Fungal Clade Ustilaginomycotina.</title>
        <authorList>
            <person name="Kijpornyongpan T."/>
            <person name="Mondo S.J."/>
            <person name="Barry K."/>
            <person name="Sandor L."/>
            <person name="Lee J."/>
            <person name="Lipzen A."/>
            <person name="Pangilinan J."/>
            <person name="LaButti K."/>
            <person name="Hainaut M."/>
            <person name="Henrissat B."/>
            <person name="Grigoriev I.V."/>
            <person name="Spatafora J.W."/>
            <person name="Aime M.C."/>
        </authorList>
    </citation>
    <scope>NUCLEOTIDE SEQUENCE [LARGE SCALE GENOMIC DNA]</scope>
    <source>
        <strain evidence="6 7">MCA 5214</strain>
    </source>
</reference>
<dbReference type="InterPro" id="IPR015943">
    <property type="entry name" value="WD40/YVTN_repeat-like_dom_sf"/>
</dbReference>